<sequence length="552" mass="63627">MKNILALICFLCITCNFFAQEIVLTLEIKSDNAKENEILAGLDYQKDHENINSITETIHKIDQELYHGGYLNLNRTEQKNKTHYTYIYNLNTPIAAAVFKTSALNQNIKKILQITNNELILPFAQTQSTLHHFTQLLEREGLGTSTILMQNHTIVNDTLICSLVIHTEKKRTLDKIEIVSQNKIPVSIIKKITQKNIGKDYNENLISKISSEVLQLDFIKEAKPAETLFTEDTTALFLFLNKKNTNQFDGYVGFNNDEDGKVILNGYLDLQLNNILNRGESLNLYWKNDGNKQTDFHFNAEIPYIFNTPLAVRGALDIQKQDSTYQNTKLELQLGYYFSYNNKVFIGYQTNTSATNSTSLDMQGYDSKFYTLAYHYKKNRPYVLLFPVNLAAYIKVGTGKRTSEDLNDNQSFAEVDLKKNIQINSKNYLYLRWQNYALFSDSFFINELQRFGGNNSLRGFQENSLYASKFSLINTEYRFLLSQNLYIHSIIDYAYQENEKHNQKNHLYSLGFGIGMLTSSGKFNLSFANGKQPNDNFKFDNTTIHISFSTIF</sequence>
<name>A0A4R7EZ62_9FLAO</name>
<protein>
    <recommendedName>
        <fullName evidence="4">Outer membrane protein assembly factor BamA</fullName>
    </recommendedName>
</protein>
<feature type="signal peptide" evidence="1">
    <location>
        <begin position="1"/>
        <end position="19"/>
    </location>
</feature>
<evidence type="ECO:0000256" key="1">
    <source>
        <dbReference type="SAM" id="SignalP"/>
    </source>
</evidence>
<dbReference type="OrthoDB" id="9811416at2"/>
<dbReference type="Proteomes" id="UP000295215">
    <property type="component" value="Unassembled WGS sequence"/>
</dbReference>
<comment type="caution">
    <text evidence="2">The sequence shown here is derived from an EMBL/GenBank/DDBJ whole genome shotgun (WGS) entry which is preliminary data.</text>
</comment>
<dbReference type="EMBL" id="SOAG01000009">
    <property type="protein sequence ID" value="TDS60211.1"/>
    <property type="molecule type" value="Genomic_DNA"/>
</dbReference>
<organism evidence="2 3">
    <name type="scientific">Myroides indicus</name>
    <dbReference type="NCBI Taxonomy" id="1323422"/>
    <lineage>
        <taxon>Bacteria</taxon>
        <taxon>Pseudomonadati</taxon>
        <taxon>Bacteroidota</taxon>
        <taxon>Flavobacteriia</taxon>
        <taxon>Flavobacteriales</taxon>
        <taxon>Flavobacteriaceae</taxon>
        <taxon>Myroides</taxon>
    </lineage>
</organism>
<feature type="chain" id="PRO_5020314466" description="Outer membrane protein assembly factor BamA" evidence="1">
    <location>
        <begin position="20"/>
        <end position="552"/>
    </location>
</feature>
<keyword evidence="3" id="KW-1185">Reference proteome</keyword>
<keyword evidence="1" id="KW-0732">Signal</keyword>
<dbReference type="Gene3D" id="2.40.160.50">
    <property type="entry name" value="membrane protein fhac: a member of the omp85/tpsb transporter family"/>
    <property type="match status" value="1"/>
</dbReference>
<evidence type="ECO:0000313" key="2">
    <source>
        <dbReference type="EMBL" id="TDS60211.1"/>
    </source>
</evidence>
<evidence type="ECO:0000313" key="3">
    <source>
        <dbReference type="Proteomes" id="UP000295215"/>
    </source>
</evidence>
<dbReference type="AlphaFoldDB" id="A0A4R7EZ62"/>
<reference evidence="2 3" key="1">
    <citation type="submission" date="2019-03" db="EMBL/GenBank/DDBJ databases">
        <title>Genomic Encyclopedia of Archaeal and Bacterial Type Strains, Phase II (KMG-II): from individual species to whole genera.</title>
        <authorList>
            <person name="Goeker M."/>
        </authorList>
    </citation>
    <scope>NUCLEOTIDE SEQUENCE [LARGE SCALE GENOMIC DNA]</scope>
    <source>
        <strain evidence="2 3">DSM 28213</strain>
    </source>
</reference>
<gene>
    <name evidence="2" type="ORF">C8P70_10968</name>
</gene>
<accession>A0A4R7EZ62</accession>
<proteinExistence type="predicted"/>
<evidence type="ECO:0008006" key="4">
    <source>
        <dbReference type="Google" id="ProtNLM"/>
    </source>
</evidence>